<reference evidence="2" key="1">
    <citation type="journal article" date="2021" name="Microb. Physiol.">
        <title>Proteogenomic Insights into the Physiology of Marine, Sulfate-Reducing, Filamentous Desulfonema limicola and Desulfonema magnum.</title>
        <authorList>
            <person name="Schnaars V."/>
            <person name="Wohlbrand L."/>
            <person name="Scheve S."/>
            <person name="Hinrichs C."/>
            <person name="Reinhardt R."/>
            <person name="Rabus R."/>
        </authorList>
    </citation>
    <scope>NUCLEOTIDE SEQUENCE</scope>
    <source>
        <strain evidence="2">5ac10</strain>
    </source>
</reference>
<dbReference type="SMART" id="SM00100">
    <property type="entry name" value="cNMP"/>
    <property type="match status" value="1"/>
</dbReference>
<feature type="domain" description="Cyclic nucleotide-binding" evidence="1">
    <location>
        <begin position="111"/>
        <end position="227"/>
    </location>
</feature>
<dbReference type="KEGG" id="dli:dnl_38930"/>
<dbReference type="AlphaFoldDB" id="A0A975GHJ3"/>
<dbReference type="Pfam" id="PF00027">
    <property type="entry name" value="cNMP_binding"/>
    <property type="match status" value="1"/>
</dbReference>
<dbReference type="InterPro" id="IPR014710">
    <property type="entry name" value="RmlC-like_jellyroll"/>
</dbReference>
<dbReference type="PANTHER" id="PTHR23011">
    <property type="entry name" value="CYCLIC NUCLEOTIDE-BINDING DOMAIN CONTAINING PROTEIN"/>
    <property type="match status" value="1"/>
</dbReference>
<gene>
    <name evidence="2" type="ORF">dnl_38930</name>
</gene>
<evidence type="ECO:0000313" key="3">
    <source>
        <dbReference type="Proteomes" id="UP000663720"/>
    </source>
</evidence>
<dbReference type="EMBL" id="CP061799">
    <property type="protein sequence ID" value="QTA81555.1"/>
    <property type="molecule type" value="Genomic_DNA"/>
</dbReference>
<sequence length="349" mass="39010">MSFPKAIVKVIGADECPLYKVEDEFKLSNQSLLAPGGKPACLILVRDITQVMIKYECIETDSRYVFDCSGCSGLVRLELKKEPETDLLSRINQIPGDDIYAIASSLSHFSFFQIFDEKSINDLISVLRLNKYNKDEIILSKGEPGKNLYIIVSGRVEVLAGENIRIAVLGKGEIFGEMSLLSGEPVGATVKAMTPVSLLYLNGQYFKEILYKSPSIQIYITRMLARRIADTNIVRSREFASSITGNLSEIPPSELFQTLHFNQKTGVLILQMSEGLAAASFREGKLIRAKYKDKEDKEAFFEILKAKEGRFKFNNGLPAEETRTQEIGNFMKLLIQGSRNEDAPGHIDT</sequence>
<keyword evidence="3" id="KW-1185">Reference proteome</keyword>
<dbReference type="PROSITE" id="PS50042">
    <property type="entry name" value="CNMP_BINDING_3"/>
    <property type="match status" value="1"/>
</dbReference>
<dbReference type="PRINTS" id="PR00103">
    <property type="entry name" value="CAMPKINASE"/>
</dbReference>
<dbReference type="InterPro" id="IPR025497">
    <property type="entry name" value="PatA-like_N"/>
</dbReference>
<evidence type="ECO:0000259" key="1">
    <source>
        <dbReference type="PROSITE" id="PS50042"/>
    </source>
</evidence>
<dbReference type="Gene3D" id="2.60.120.10">
    <property type="entry name" value="Jelly Rolls"/>
    <property type="match status" value="1"/>
</dbReference>
<name>A0A975GHJ3_9BACT</name>
<dbReference type="SUPFAM" id="SSF51206">
    <property type="entry name" value="cAMP-binding domain-like"/>
    <property type="match status" value="1"/>
</dbReference>
<dbReference type="PANTHER" id="PTHR23011:SF28">
    <property type="entry name" value="CYCLIC NUCLEOTIDE-BINDING DOMAIN CONTAINING PROTEIN"/>
    <property type="match status" value="1"/>
</dbReference>
<dbReference type="RefSeq" id="WP_207687577.1">
    <property type="nucleotide sequence ID" value="NZ_CP061799.1"/>
</dbReference>
<protein>
    <submittedName>
        <fullName evidence="2">Cyclic nucleotide-binding domain-containing protein</fullName>
    </submittedName>
</protein>
<dbReference type="InterPro" id="IPR000595">
    <property type="entry name" value="cNMP-bd_dom"/>
</dbReference>
<dbReference type="Proteomes" id="UP000663720">
    <property type="component" value="Chromosome"/>
</dbReference>
<accession>A0A975GHJ3</accession>
<organism evidence="2 3">
    <name type="scientific">Desulfonema limicola</name>
    <dbReference type="NCBI Taxonomy" id="45656"/>
    <lineage>
        <taxon>Bacteria</taxon>
        <taxon>Pseudomonadati</taxon>
        <taxon>Thermodesulfobacteriota</taxon>
        <taxon>Desulfobacteria</taxon>
        <taxon>Desulfobacterales</taxon>
        <taxon>Desulfococcaceae</taxon>
        <taxon>Desulfonema</taxon>
    </lineage>
</organism>
<dbReference type="Pfam" id="PF14332">
    <property type="entry name" value="DUF4388"/>
    <property type="match status" value="1"/>
</dbReference>
<proteinExistence type="predicted"/>
<dbReference type="CDD" id="cd00038">
    <property type="entry name" value="CAP_ED"/>
    <property type="match status" value="1"/>
</dbReference>
<dbReference type="InterPro" id="IPR018490">
    <property type="entry name" value="cNMP-bd_dom_sf"/>
</dbReference>
<evidence type="ECO:0000313" key="2">
    <source>
        <dbReference type="EMBL" id="QTA81555.1"/>
    </source>
</evidence>